<evidence type="ECO:0000313" key="2">
    <source>
        <dbReference type="EMBL" id="RUO73238.1"/>
    </source>
</evidence>
<dbReference type="AlphaFoldDB" id="A0A432Z5P6"/>
<feature type="compositionally biased region" description="Basic and acidic residues" evidence="1">
    <location>
        <begin position="80"/>
        <end position="104"/>
    </location>
</feature>
<dbReference type="InterPro" id="IPR009813">
    <property type="entry name" value="Uncharacterised_YebG"/>
</dbReference>
<dbReference type="Pfam" id="PF07130">
    <property type="entry name" value="YebG"/>
    <property type="match status" value="1"/>
</dbReference>
<name>A0A432Z5P6_9GAMM</name>
<protein>
    <submittedName>
        <fullName evidence="2">Damage-inducible protein</fullName>
    </submittedName>
</protein>
<dbReference type="Gene3D" id="1.10.10.710">
    <property type="entry name" value="PSPTO_1197 like"/>
    <property type="match status" value="1"/>
</dbReference>
<accession>A0A432Z5P6</accession>
<comment type="caution">
    <text evidence="2">The sequence shown here is derived from an EMBL/GenBank/DDBJ whole genome shotgun (WGS) entry which is preliminary data.</text>
</comment>
<dbReference type="OrthoDB" id="6415307at2"/>
<dbReference type="RefSeq" id="WP_126779759.1">
    <property type="nucleotide sequence ID" value="NZ_PIQC01000001.1"/>
</dbReference>
<dbReference type="InterPro" id="IPR038627">
    <property type="entry name" value="YebG-like_sf"/>
</dbReference>
<evidence type="ECO:0000313" key="3">
    <source>
        <dbReference type="Proteomes" id="UP000288058"/>
    </source>
</evidence>
<keyword evidence="3" id="KW-1185">Reference proteome</keyword>
<evidence type="ECO:0000256" key="1">
    <source>
        <dbReference type="SAM" id="MobiDB-lite"/>
    </source>
</evidence>
<gene>
    <name evidence="2" type="ORF">CWI78_01985</name>
</gene>
<feature type="region of interest" description="Disordered" evidence="1">
    <location>
        <begin position="73"/>
        <end position="104"/>
    </location>
</feature>
<sequence>MAVVTQYVVIRDGAEKMTFTSKAEADAHDKILDMAEALNPLIKGSELFTDEQQLEDMALFLAKERENVLIALGAKKPKKPKTEKVSAEKPESSKTSNKESTKAA</sequence>
<proteinExistence type="predicted"/>
<organism evidence="2 3">
    <name type="scientific">Idiomarina ramblicola</name>
    <dbReference type="NCBI Taxonomy" id="263724"/>
    <lineage>
        <taxon>Bacteria</taxon>
        <taxon>Pseudomonadati</taxon>
        <taxon>Pseudomonadota</taxon>
        <taxon>Gammaproteobacteria</taxon>
        <taxon>Alteromonadales</taxon>
        <taxon>Idiomarinaceae</taxon>
        <taxon>Idiomarina</taxon>
    </lineage>
</organism>
<dbReference type="Proteomes" id="UP000288058">
    <property type="component" value="Unassembled WGS sequence"/>
</dbReference>
<reference evidence="3" key="1">
    <citation type="journal article" date="2018" name="Front. Microbiol.">
        <title>Genome-Based Analysis Reveals the Taxonomy and Diversity of the Family Idiomarinaceae.</title>
        <authorList>
            <person name="Liu Y."/>
            <person name="Lai Q."/>
            <person name="Shao Z."/>
        </authorList>
    </citation>
    <scope>NUCLEOTIDE SEQUENCE [LARGE SCALE GENOMIC DNA]</scope>
    <source>
        <strain evidence="3">R22</strain>
    </source>
</reference>
<dbReference type="EMBL" id="PIQC01000001">
    <property type="protein sequence ID" value="RUO73238.1"/>
    <property type="molecule type" value="Genomic_DNA"/>
</dbReference>